<dbReference type="PATRIC" id="fig|1441730.3.peg.4805"/>
<accession>A0A0V9UEH7</accession>
<dbReference type="InterPro" id="IPR019587">
    <property type="entry name" value="Polyketide_cyclase/dehydratase"/>
</dbReference>
<gene>
    <name evidence="1" type="ORF">Z045_22960</name>
</gene>
<dbReference type="AlphaFoldDB" id="A0A0V9UEH7"/>
<name>A0A0V9UEH7_9NOCA</name>
<sequence length="153" mass="16604">MEQRIEVSRHIAAPPSAVWRVLTALDEAPVTLRGVKAVERLDGTGYEVGTRWRETRVMFGQSATEEMQVAEVDPERRTVVVAESRGARYRTVYDLAPSADGTDLTVEFSGESGPLGAFAQLAMTLFAPLAKRATRKAIEQDLADIAAAAERAG</sequence>
<dbReference type="Pfam" id="PF10604">
    <property type="entry name" value="Polyketide_cyc2"/>
    <property type="match status" value="1"/>
</dbReference>
<dbReference type="Gene3D" id="3.30.530.20">
    <property type="match status" value="1"/>
</dbReference>
<dbReference type="EMBL" id="AZXY01000015">
    <property type="protein sequence ID" value="KSZ56462.1"/>
    <property type="molecule type" value="Genomic_DNA"/>
</dbReference>
<proteinExistence type="predicted"/>
<reference evidence="2" key="1">
    <citation type="submission" date="2015-01" db="EMBL/GenBank/DDBJ databases">
        <title>Draft genome sequence of Rhodococcus pyridinivorans strain KG-16, a hydrocarbon-degrading bacterium.</title>
        <authorList>
            <person name="Aggarwal R.K."/>
            <person name="Dawar C."/>
        </authorList>
    </citation>
    <scope>NUCLEOTIDE SEQUENCE [LARGE SCALE GENOMIC DNA]</scope>
    <source>
        <strain evidence="2">KG-16</strain>
    </source>
</reference>
<comment type="caution">
    <text evidence="1">The sequence shown here is derived from an EMBL/GenBank/DDBJ whole genome shotgun (WGS) entry which is preliminary data.</text>
</comment>
<dbReference type="RefSeq" id="WP_060654360.1">
    <property type="nucleotide sequence ID" value="NZ_AZXY01000015.1"/>
</dbReference>
<evidence type="ECO:0000313" key="2">
    <source>
        <dbReference type="Proteomes" id="UP000053060"/>
    </source>
</evidence>
<protein>
    <submittedName>
        <fullName evidence="1">Carbon monoxide dehydrogenase</fullName>
    </submittedName>
</protein>
<organism evidence="1 2">
    <name type="scientific">Rhodococcus pyridinivorans KG-16</name>
    <dbReference type="NCBI Taxonomy" id="1441730"/>
    <lineage>
        <taxon>Bacteria</taxon>
        <taxon>Bacillati</taxon>
        <taxon>Actinomycetota</taxon>
        <taxon>Actinomycetes</taxon>
        <taxon>Mycobacteriales</taxon>
        <taxon>Nocardiaceae</taxon>
        <taxon>Rhodococcus</taxon>
    </lineage>
</organism>
<dbReference type="Proteomes" id="UP000053060">
    <property type="component" value="Unassembled WGS sequence"/>
</dbReference>
<dbReference type="InterPro" id="IPR023393">
    <property type="entry name" value="START-like_dom_sf"/>
</dbReference>
<dbReference type="SUPFAM" id="SSF55961">
    <property type="entry name" value="Bet v1-like"/>
    <property type="match status" value="1"/>
</dbReference>
<reference evidence="1 2" key="2">
    <citation type="journal article" date="2016" name="Genome Announc.">
        <title>Draft Genome Sequence of a Versatile Hydrocarbon-Degrading Bacterium, Rhodococcus pyridinivorans Strain KG-16, Collected from Oil Fields in India.</title>
        <authorList>
            <person name="Aggarwal R.K."/>
            <person name="Dawar C."/>
            <person name="Phanindranath R."/>
            <person name="Mutnuri L."/>
            <person name="Dayal A.M."/>
        </authorList>
    </citation>
    <scope>NUCLEOTIDE SEQUENCE [LARGE SCALE GENOMIC DNA]</scope>
    <source>
        <strain evidence="1 2">KG-16</strain>
    </source>
</reference>
<evidence type="ECO:0000313" key="1">
    <source>
        <dbReference type="EMBL" id="KSZ56462.1"/>
    </source>
</evidence>